<name>A0AA36HGE4_CYLNA</name>
<dbReference type="Pfam" id="PF00335">
    <property type="entry name" value="Tetraspanin"/>
    <property type="match status" value="1"/>
</dbReference>
<feature type="transmembrane region" description="Helical" evidence="5">
    <location>
        <begin position="182"/>
        <end position="202"/>
    </location>
</feature>
<evidence type="ECO:0000256" key="3">
    <source>
        <dbReference type="ARBA" id="ARBA00022989"/>
    </source>
</evidence>
<gene>
    <name evidence="6" type="ORF">CYNAS_LOCUS22121</name>
</gene>
<evidence type="ECO:0000256" key="2">
    <source>
        <dbReference type="ARBA" id="ARBA00022692"/>
    </source>
</evidence>
<keyword evidence="4 5" id="KW-0472">Membrane</keyword>
<keyword evidence="7" id="KW-1185">Reference proteome</keyword>
<dbReference type="InterPro" id="IPR018499">
    <property type="entry name" value="Tetraspanin/Peripherin"/>
</dbReference>
<reference evidence="6" key="1">
    <citation type="submission" date="2023-07" db="EMBL/GenBank/DDBJ databases">
        <authorList>
            <consortium name="CYATHOMIX"/>
        </authorList>
    </citation>
    <scope>NUCLEOTIDE SEQUENCE</scope>
    <source>
        <strain evidence="6">N/A</strain>
    </source>
</reference>
<evidence type="ECO:0000313" key="7">
    <source>
        <dbReference type="Proteomes" id="UP001176961"/>
    </source>
</evidence>
<comment type="subcellular location">
    <subcellularLocation>
        <location evidence="1">Membrane</location>
        <topology evidence="1">Multi-pass membrane protein</topology>
    </subcellularLocation>
</comment>
<evidence type="ECO:0000256" key="4">
    <source>
        <dbReference type="ARBA" id="ARBA00023136"/>
    </source>
</evidence>
<organism evidence="6 7">
    <name type="scientific">Cylicocyclus nassatus</name>
    <name type="common">Nematode worm</name>
    <dbReference type="NCBI Taxonomy" id="53992"/>
    <lineage>
        <taxon>Eukaryota</taxon>
        <taxon>Metazoa</taxon>
        <taxon>Ecdysozoa</taxon>
        <taxon>Nematoda</taxon>
        <taxon>Chromadorea</taxon>
        <taxon>Rhabditida</taxon>
        <taxon>Rhabditina</taxon>
        <taxon>Rhabditomorpha</taxon>
        <taxon>Strongyloidea</taxon>
        <taxon>Strongylidae</taxon>
        <taxon>Cylicocyclus</taxon>
    </lineage>
</organism>
<feature type="transmembrane region" description="Helical" evidence="5">
    <location>
        <begin position="47"/>
        <end position="71"/>
    </location>
</feature>
<keyword evidence="3 5" id="KW-1133">Transmembrane helix</keyword>
<evidence type="ECO:0000256" key="1">
    <source>
        <dbReference type="ARBA" id="ARBA00004141"/>
    </source>
</evidence>
<accession>A0AA36HGE4</accession>
<comment type="caution">
    <text evidence="6">The sequence shown here is derived from an EMBL/GenBank/DDBJ whole genome shotgun (WGS) entry which is preliminary data.</text>
</comment>
<sequence length="275" mass="31512">MANYKQWIYSVNCSLIVVEIILIGYIIKTFSEDWWHLIPTGYTHPLFIFYFILIGIQFFTCVCGLVGVLISNSCLLSAYWLFMVPLLITDGVMIIPFVEHFSGIHRSIADHIHNITTEQVKQGTAPCHVWNEIQTAHNCCSPRNIHGFCHLEEGWNRPKQCASGGESCVFPILRMMHKNTDIIGMIIYYVLVPLKFVVVFVLRKDVRSVFSQILYKKQPVATTEWDWTTTNEDDVEMLEDVYSNYSTKRSIGPELAAIIAHREMVLNSENTVVNG</sequence>
<protein>
    <recommendedName>
        <fullName evidence="8">Tetraspanin</fullName>
    </recommendedName>
</protein>
<dbReference type="GO" id="GO:0016020">
    <property type="term" value="C:membrane"/>
    <property type="evidence" value="ECO:0007669"/>
    <property type="project" value="UniProtKB-SubCell"/>
</dbReference>
<keyword evidence="2 5" id="KW-0812">Transmembrane</keyword>
<feature type="transmembrane region" description="Helical" evidence="5">
    <location>
        <begin position="78"/>
        <end position="98"/>
    </location>
</feature>
<evidence type="ECO:0000256" key="5">
    <source>
        <dbReference type="SAM" id="Phobius"/>
    </source>
</evidence>
<dbReference type="EMBL" id="CATQJL010000326">
    <property type="protein sequence ID" value="CAJ0610138.1"/>
    <property type="molecule type" value="Genomic_DNA"/>
</dbReference>
<evidence type="ECO:0008006" key="8">
    <source>
        <dbReference type="Google" id="ProtNLM"/>
    </source>
</evidence>
<proteinExistence type="predicted"/>
<evidence type="ECO:0000313" key="6">
    <source>
        <dbReference type="EMBL" id="CAJ0610138.1"/>
    </source>
</evidence>
<feature type="transmembrane region" description="Helical" evidence="5">
    <location>
        <begin position="7"/>
        <end position="27"/>
    </location>
</feature>
<dbReference type="Proteomes" id="UP001176961">
    <property type="component" value="Unassembled WGS sequence"/>
</dbReference>
<dbReference type="AlphaFoldDB" id="A0AA36HGE4"/>